<dbReference type="GO" id="GO:0016740">
    <property type="term" value="F:transferase activity"/>
    <property type="evidence" value="ECO:0007669"/>
    <property type="project" value="UniProtKB-KW"/>
</dbReference>
<feature type="domain" description="Glycosyltransferase 2-like" evidence="1">
    <location>
        <begin position="18"/>
        <end position="102"/>
    </location>
</feature>
<dbReference type="InterPro" id="IPR029044">
    <property type="entry name" value="Nucleotide-diphossugar_trans"/>
</dbReference>
<protein>
    <submittedName>
        <fullName evidence="2">GT2 family glycosyltransferase</fullName>
    </submittedName>
</protein>
<gene>
    <name evidence="2" type="ORF">CLV74_103228</name>
</gene>
<dbReference type="Gene3D" id="3.90.550.10">
    <property type="entry name" value="Spore Coat Polysaccharide Biosynthesis Protein SpsA, Chain A"/>
    <property type="match status" value="1"/>
</dbReference>
<accession>A0A2T0WY60</accession>
<keyword evidence="3" id="KW-1185">Reference proteome</keyword>
<dbReference type="SUPFAM" id="SSF53448">
    <property type="entry name" value="Nucleotide-diphospho-sugar transferases"/>
    <property type="match status" value="1"/>
</dbReference>
<comment type="caution">
    <text evidence="2">The sequence shown here is derived from an EMBL/GenBank/DDBJ whole genome shotgun (WGS) entry which is preliminary data.</text>
</comment>
<dbReference type="AlphaFoldDB" id="A0A2T0WY60"/>
<proteinExistence type="predicted"/>
<dbReference type="EMBL" id="PVTQ01000003">
    <property type="protein sequence ID" value="PRY91643.1"/>
    <property type="molecule type" value="Genomic_DNA"/>
</dbReference>
<dbReference type="InterPro" id="IPR001173">
    <property type="entry name" value="Glyco_trans_2-like"/>
</dbReference>
<organism evidence="2 3">
    <name type="scientific">Donghicola tyrosinivorans</name>
    <dbReference type="NCBI Taxonomy" id="1652492"/>
    <lineage>
        <taxon>Bacteria</taxon>
        <taxon>Pseudomonadati</taxon>
        <taxon>Pseudomonadota</taxon>
        <taxon>Alphaproteobacteria</taxon>
        <taxon>Rhodobacterales</taxon>
        <taxon>Roseobacteraceae</taxon>
        <taxon>Donghicola</taxon>
    </lineage>
</organism>
<sequence>MVADAASLDHLAAGPFAGRFKPVLLEQANISLARNMGIQAAAGDVVAFIDDDSAAEPTWAAFLTAPLADPSVIAATGFVRGRNGITFQWKAETIDVFGNSHPMSVPEDEVSFHLPPKNGAIKTPGTNMAFRRADLIAAGGFDERLHFYLDESDLNIRLSKSGLKTAVVPHAQVHHAYAASARRAADRTPTSLIEIGASQSIFLSNHCPPEDVNSTLGRFASHQESRLLRFLQRGPMGPETVFRLRRELAHGFEVGNKRGKWAPHIFAEGRSAFLSLCSQRQDDICLKFMRPWNRAKMIGEIASLVAEGKIVTVVEMAPTSVYHHVLYTNAGYWLQKGGTFGRSERSDPIFRFTNFQRRCRKEILRVSKVRGIDPCTLGTKRIR</sequence>
<dbReference type="PANTHER" id="PTHR43685">
    <property type="entry name" value="GLYCOSYLTRANSFERASE"/>
    <property type="match status" value="1"/>
</dbReference>
<name>A0A2T0WY60_9RHOB</name>
<keyword evidence="2" id="KW-0808">Transferase</keyword>
<evidence type="ECO:0000313" key="3">
    <source>
        <dbReference type="Proteomes" id="UP000238392"/>
    </source>
</evidence>
<dbReference type="Proteomes" id="UP000238392">
    <property type="component" value="Unassembled WGS sequence"/>
</dbReference>
<dbReference type="InterPro" id="IPR050834">
    <property type="entry name" value="Glycosyltransf_2"/>
</dbReference>
<evidence type="ECO:0000259" key="1">
    <source>
        <dbReference type="Pfam" id="PF00535"/>
    </source>
</evidence>
<dbReference type="Pfam" id="PF00535">
    <property type="entry name" value="Glycos_transf_2"/>
    <property type="match status" value="1"/>
</dbReference>
<evidence type="ECO:0000313" key="2">
    <source>
        <dbReference type="EMBL" id="PRY91643.1"/>
    </source>
</evidence>
<dbReference type="PANTHER" id="PTHR43685:SF2">
    <property type="entry name" value="GLYCOSYLTRANSFERASE 2-LIKE DOMAIN-CONTAINING PROTEIN"/>
    <property type="match status" value="1"/>
</dbReference>
<reference evidence="2 3" key="1">
    <citation type="submission" date="2018-03" db="EMBL/GenBank/DDBJ databases">
        <title>Genomic Encyclopedia of Archaeal and Bacterial Type Strains, Phase II (KMG-II): from individual species to whole genera.</title>
        <authorList>
            <person name="Goeker M."/>
        </authorList>
    </citation>
    <scope>NUCLEOTIDE SEQUENCE [LARGE SCALE GENOMIC DNA]</scope>
    <source>
        <strain evidence="2 3">DSM 100212</strain>
    </source>
</reference>